<proteinExistence type="predicted"/>
<feature type="transmembrane region" description="Helical" evidence="2">
    <location>
        <begin position="69"/>
        <end position="89"/>
    </location>
</feature>
<dbReference type="Pfam" id="PF14770">
    <property type="entry name" value="TMEM18"/>
    <property type="match status" value="1"/>
</dbReference>
<feature type="transmembrane region" description="Helical" evidence="2">
    <location>
        <begin position="109"/>
        <end position="132"/>
    </location>
</feature>
<evidence type="ECO:0008006" key="4">
    <source>
        <dbReference type="Google" id="ProtNLM"/>
    </source>
</evidence>
<gene>
    <name evidence="3" type="ORF">PPAR00522_LOCUS16755</name>
</gene>
<evidence type="ECO:0000256" key="2">
    <source>
        <dbReference type="SAM" id="Phobius"/>
    </source>
</evidence>
<organism evidence="3">
    <name type="scientific">Polytomella parva</name>
    <dbReference type="NCBI Taxonomy" id="51329"/>
    <lineage>
        <taxon>Eukaryota</taxon>
        <taxon>Viridiplantae</taxon>
        <taxon>Chlorophyta</taxon>
        <taxon>core chlorophytes</taxon>
        <taxon>Chlorophyceae</taxon>
        <taxon>CS clade</taxon>
        <taxon>Chlamydomonadales</taxon>
        <taxon>Chlamydomonadaceae</taxon>
        <taxon>Polytomella</taxon>
    </lineage>
</organism>
<dbReference type="AlphaFoldDB" id="A0A7S0VAA5"/>
<evidence type="ECO:0000256" key="1">
    <source>
        <dbReference type="SAM" id="MobiDB-lite"/>
    </source>
</evidence>
<dbReference type="InterPro" id="IPR026721">
    <property type="entry name" value="TMEM18"/>
</dbReference>
<keyword evidence="2" id="KW-0472">Membrane</keyword>
<feature type="transmembrane region" description="Helical" evidence="2">
    <location>
        <begin position="45"/>
        <end position="62"/>
    </location>
</feature>
<name>A0A7S0VAA5_9CHLO</name>
<keyword evidence="2" id="KW-0812">Transmembrane</keyword>
<dbReference type="EMBL" id="HBFM01025917">
    <property type="protein sequence ID" value="CAD8783656.1"/>
    <property type="molecule type" value="Transcribed_RNA"/>
</dbReference>
<accession>A0A7S0VAA5</accession>
<protein>
    <recommendedName>
        <fullName evidence="4">Transmembrane protein 18</fullName>
    </recommendedName>
</protein>
<evidence type="ECO:0000313" key="3">
    <source>
        <dbReference type="EMBL" id="CAD8783656.1"/>
    </source>
</evidence>
<feature type="region of interest" description="Disordered" evidence="1">
    <location>
        <begin position="154"/>
        <end position="173"/>
    </location>
</feature>
<reference evidence="3" key="1">
    <citation type="submission" date="2021-01" db="EMBL/GenBank/DDBJ databases">
        <authorList>
            <person name="Corre E."/>
            <person name="Pelletier E."/>
            <person name="Niang G."/>
            <person name="Scheremetjew M."/>
            <person name="Finn R."/>
            <person name="Kale V."/>
            <person name="Holt S."/>
            <person name="Cochrane G."/>
            <person name="Meng A."/>
            <person name="Brown T."/>
            <person name="Cohen L."/>
        </authorList>
    </citation>
    <scope>NUCLEOTIDE SEQUENCE</scope>
    <source>
        <strain evidence="3">SAG 63-3</strain>
    </source>
</reference>
<sequence length="173" mass="20139">MDIFPDTFQAVASEIKRKWKEFEEDESFYTMFMGFIHAVDWKEPWIILTLVLVASCFMIAITTRKRTDIQGLLFTICMAIVFMGERLNALGHRHWEKFSTQDYFDPRGVFFSAVLAGPLLLVLLILLINYLITCSSLLVEMKRKQLILEARRRAKEDKANEGESPVLEPKKEK</sequence>
<keyword evidence="2" id="KW-1133">Transmembrane helix</keyword>